<evidence type="ECO:0000259" key="3">
    <source>
        <dbReference type="Pfam" id="PF14344"/>
    </source>
</evidence>
<reference evidence="5" key="1">
    <citation type="submission" date="2020-07" db="EMBL/GenBank/DDBJ databases">
        <title>A new Micromonospora strain with potent antibiotic activity isolated from the microbiome of a mid-Atlantic deep-sea sponge.</title>
        <authorList>
            <person name="Back C.R."/>
            <person name="Stennett H.L."/>
            <person name="Williams S.E."/>
            <person name="Wang L."/>
            <person name="Ojeda Gomez J."/>
            <person name="Abdulle O.M."/>
            <person name="Duffy T."/>
            <person name="Hendry K.R."/>
            <person name="Powell D."/>
            <person name="Stach J.E."/>
            <person name="Essex-Lopresti A.E."/>
            <person name="Willis C.L."/>
            <person name="Curnow P."/>
            <person name="Race P.R."/>
        </authorList>
    </citation>
    <scope>NUCLEOTIDE SEQUENCE [LARGE SCALE GENOMIC DNA]</scope>
    <source>
        <strain evidence="5">28ISP2-46</strain>
    </source>
</reference>
<evidence type="ECO:0000313" key="5">
    <source>
        <dbReference type="Proteomes" id="UP000510844"/>
    </source>
</evidence>
<dbReference type="Pfam" id="PF14344">
    <property type="entry name" value="DUF4397"/>
    <property type="match status" value="1"/>
</dbReference>
<protein>
    <submittedName>
        <fullName evidence="4">DUF4397 domain-containing protein</fullName>
    </submittedName>
</protein>
<keyword evidence="1" id="KW-0472">Membrane</keyword>
<feature type="signal peptide" evidence="2">
    <location>
        <begin position="1"/>
        <end position="33"/>
    </location>
</feature>
<accession>A0A7L6BCR4</accession>
<dbReference type="KEGG" id="mfeu:H1D33_13110"/>
<dbReference type="EMBL" id="CP059322">
    <property type="protein sequence ID" value="QLQ39678.1"/>
    <property type="molecule type" value="Genomic_DNA"/>
</dbReference>
<evidence type="ECO:0000313" key="4">
    <source>
        <dbReference type="EMBL" id="QLQ39678.1"/>
    </source>
</evidence>
<feature type="chain" id="PRO_5029898955" evidence="2">
    <location>
        <begin position="34"/>
        <end position="276"/>
    </location>
</feature>
<proteinExistence type="predicted"/>
<feature type="domain" description="DUF4397" evidence="3">
    <location>
        <begin position="36"/>
        <end position="152"/>
    </location>
</feature>
<dbReference type="RefSeq" id="WP_181572062.1">
    <property type="nucleotide sequence ID" value="NZ_CP059322.2"/>
</dbReference>
<sequence>MQFAMFRRVAAGGAVAALTFAGVGAATMSPAYAASSKVSVVHGIPDTPVDVYVNGKKTLNNFKPGDVAGPLTLPEGEYDIALTKPGEAIDKAILKVDDAEVPGGANISLAAHLSADGKPQITPFVNDVSKVGAGKARLIVRHTAAAPAVDVRAGGKPVFEGLTNPKEAKADVAAGTVKADVVLAGTDTVAIGPADLNLKEGTATIVYAIGSADAKNLDLVAQTISGLHSAPGGVPSGTGGQAGTGVDTWWYVLAGAGVLLLVGGGARVATTRAARR</sequence>
<feature type="transmembrane region" description="Helical" evidence="1">
    <location>
        <begin position="249"/>
        <end position="270"/>
    </location>
</feature>
<keyword evidence="1" id="KW-0812">Transmembrane</keyword>
<organism evidence="4 5">
    <name type="scientific">Micromonospora robiginosa</name>
    <dbReference type="NCBI Taxonomy" id="2749844"/>
    <lineage>
        <taxon>Bacteria</taxon>
        <taxon>Bacillati</taxon>
        <taxon>Actinomycetota</taxon>
        <taxon>Actinomycetes</taxon>
        <taxon>Micromonosporales</taxon>
        <taxon>Micromonosporaceae</taxon>
        <taxon>Micromonospora</taxon>
    </lineage>
</organism>
<reference evidence="4 5" key="2">
    <citation type="journal article" date="2021" name="Mar. Drugs">
        <title>A New Micromonospora Strain with Antibiotic Activity Isolated from the Microbiome of a Mid-Atlantic Deep-Sea Sponge.</title>
        <authorList>
            <person name="Back C.R."/>
            <person name="Stennett H.L."/>
            <person name="Williams S.E."/>
            <person name="Wang L."/>
            <person name="Ojeda Gomez J."/>
            <person name="Abdulle O.M."/>
            <person name="Duffy T."/>
            <person name="Neal C."/>
            <person name="Mantell J."/>
            <person name="Jepson M.A."/>
            <person name="Hendry K.R."/>
            <person name="Powell D."/>
            <person name="Stach J.E.M."/>
            <person name="Essex-Lopresti A.E."/>
            <person name="Willis C.L."/>
            <person name="Curnow P."/>
            <person name="Race P.R."/>
        </authorList>
    </citation>
    <scope>NUCLEOTIDE SEQUENCE [LARGE SCALE GENOMIC DNA]</scope>
    <source>
        <strain evidence="4 5">28ISP2-46</strain>
    </source>
</reference>
<evidence type="ECO:0000256" key="2">
    <source>
        <dbReference type="SAM" id="SignalP"/>
    </source>
</evidence>
<name>A0A7L6BCR4_9ACTN</name>
<gene>
    <name evidence="4" type="ORF">H1D33_13110</name>
</gene>
<dbReference type="Proteomes" id="UP000510844">
    <property type="component" value="Chromosome"/>
</dbReference>
<keyword evidence="5" id="KW-1185">Reference proteome</keyword>
<keyword evidence="2" id="KW-0732">Signal</keyword>
<dbReference type="AlphaFoldDB" id="A0A7L6BCR4"/>
<evidence type="ECO:0000256" key="1">
    <source>
        <dbReference type="SAM" id="Phobius"/>
    </source>
</evidence>
<dbReference type="InterPro" id="IPR025510">
    <property type="entry name" value="DUF4397"/>
</dbReference>
<keyword evidence="1" id="KW-1133">Transmembrane helix</keyword>